<keyword evidence="3" id="KW-1185">Reference proteome</keyword>
<sequence length="302" mass="30653">MTAREPWRILAAATGLAAVLALAACTGDGGPTADVPAPTGRSDTGTGSATGFAGLYLTGDVVPVSESETQVVLASGRSCRELSGMLAAGQWRLVDRLSFGKLSDEEVALLAGFGGIPGDLLQRGDRLVFAGLEGGAACTATVAEVARGEITIEGAGLPGTSSGWVAATRCYRSKADGALTVSLYFDTDDKVGGQGQIVLSRSGDRYQVDDEPSALTLAVLRHKGRFLGSMSAAYADLRRRPAGLSQLGPGGAFAGSATLRPDPGETPPAGVIDLAGLVDEDGGGGRITLSLPFSCPTVIEIK</sequence>
<dbReference type="PROSITE" id="PS51257">
    <property type="entry name" value="PROKAR_LIPOPROTEIN"/>
    <property type="match status" value="1"/>
</dbReference>
<evidence type="ECO:0000313" key="2">
    <source>
        <dbReference type="EMBL" id="PZG21283.1"/>
    </source>
</evidence>
<name>A0A2W2EFU3_9ACTN</name>
<feature type="signal peptide" evidence="1">
    <location>
        <begin position="1"/>
        <end position="23"/>
    </location>
</feature>
<feature type="chain" id="PRO_5038816593" evidence="1">
    <location>
        <begin position="24"/>
        <end position="302"/>
    </location>
</feature>
<reference evidence="2 3" key="1">
    <citation type="submission" date="2018-01" db="EMBL/GenBank/DDBJ databases">
        <title>Draft genome sequence of Jishengella sp. NA12.</title>
        <authorList>
            <person name="Sahin N."/>
            <person name="Ay H."/>
            <person name="Saygin H."/>
        </authorList>
    </citation>
    <scope>NUCLEOTIDE SEQUENCE [LARGE SCALE GENOMIC DNA]</scope>
    <source>
        <strain evidence="2 3">NA12</strain>
    </source>
</reference>
<gene>
    <name evidence="2" type="ORF">C1I95_07950</name>
</gene>
<accession>A0A2W2EFU3</accession>
<dbReference type="OrthoDB" id="3362254at2"/>
<keyword evidence="1" id="KW-0732">Signal</keyword>
<evidence type="ECO:0000256" key="1">
    <source>
        <dbReference type="SAM" id="SignalP"/>
    </source>
</evidence>
<dbReference type="Proteomes" id="UP000248924">
    <property type="component" value="Unassembled WGS sequence"/>
</dbReference>
<dbReference type="AlphaFoldDB" id="A0A2W2EFU3"/>
<comment type="caution">
    <text evidence="2">The sequence shown here is derived from an EMBL/GenBank/DDBJ whole genome shotgun (WGS) entry which is preliminary data.</text>
</comment>
<organism evidence="2 3">
    <name type="scientific">Micromonospora craterilacus</name>
    <dbReference type="NCBI Taxonomy" id="1655439"/>
    <lineage>
        <taxon>Bacteria</taxon>
        <taxon>Bacillati</taxon>
        <taxon>Actinomycetota</taxon>
        <taxon>Actinomycetes</taxon>
        <taxon>Micromonosporales</taxon>
        <taxon>Micromonosporaceae</taxon>
        <taxon>Micromonospora</taxon>
    </lineage>
</organism>
<dbReference type="RefSeq" id="WP_111213129.1">
    <property type="nucleotide sequence ID" value="NZ_POTY01000032.1"/>
</dbReference>
<protein>
    <submittedName>
        <fullName evidence="2">Uncharacterized protein</fullName>
    </submittedName>
</protein>
<proteinExistence type="predicted"/>
<evidence type="ECO:0000313" key="3">
    <source>
        <dbReference type="Proteomes" id="UP000248924"/>
    </source>
</evidence>
<dbReference type="EMBL" id="POTY01000032">
    <property type="protein sequence ID" value="PZG21283.1"/>
    <property type="molecule type" value="Genomic_DNA"/>
</dbReference>